<feature type="transmembrane region" description="Helical" evidence="6">
    <location>
        <begin position="319"/>
        <end position="336"/>
    </location>
</feature>
<dbReference type="InterPro" id="IPR011701">
    <property type="entry name" value="MFS"/>
</dbReference>
<evidence type="ECO:0000313" key="9">
    <source>
        <dbReference type="Proteomes" id="UP000294581"/>
    </source>
</evidence>
<feature type="transmembrane region" description="Helical" evidence="6">
    <location>
        <begin position="53"/>
        <end position="70"/>
    </location>
</feature>
<dbReference type="PANTHER" id="PTHR42910:SF1">
    <property type="entry name" value="MAJOR FACILITATOR SUPERFAMILY (MFS) PROFILE DOMAIN-CONTAINING PROTEIN"/>
    <property type="match status" value="1"/>
</dbReference>
<dbReference type="PANTHER" id="PTHR42910">
    <property type="entry name" value="TRANSPORTER SCO4007-RELATED"/>
    <property type="match status" value="1"/>
</dbReference>
<evidence type="ECO:0000256" key="1">
    <source>
        <dbReference type="ARBA" id="ARBA00004651"/>
    </source>
</evidence>
<comment type="subcellular location">
    <subcellularLocation>
        <location evidence="1">Cell membrane</location>
        <topology evidence="1">Multi-pass membrane protein</topology>
    </subcellularLocation>
</comment>
<dbReference type="PROSITE" id="PS50850">
    <property type="entry name" value="MFS"/>
    <property type="match status" value="1"/>
</dbReference>
<evidence type="ECO:0000256" key="3">
    <source>
        <dbReference type="ARBA" id="ARBA00022692"/>
    </source>
</evidence>
<feature type="transmembrane region" description="Helical" evidence="6">
    <location>
        <begin position="380"/>
        <end position="400"/>
    </location>
</feature>
<gene>
    <name evidence="8" type="ORF">C7445_11247</name>
</gene>
<dbReference type="Proteomes" id="UP000294581">
    <property type="component" value="Unassembled WGS sequence"/>
</dbReference>
<comment type="caution">
    <text evidence="8">The sequence shown here is derived from an EMBL/GenBank/DDBJ whole genome shotgun (WGS) entry which is preliminary data.</text>
</comment>
<feature type="transmembrane region" description="Helical" evidence="6">
    <location>
        <begin position="406"/>
        <end position="428"/>
    </location>
</feature>
<feature type="transmembrane region" description="Helical" evidence="6">
    <location>
        <begin position="142"/>
        <end position="164"/>
    </location>
</feature>
<proteinExistence type="predicted"/>
<organism evidence="8 9">
    <name type="scientific">Alicyclobacillus sacchari</name>
    <dbReference type="NCBI Taxonomy" id="392010"/>
    <lineage>
        <taxon>Bacteria</taxon>
        <taxon>Bacillati</taxon>
        <taxon>Bacillota</taxon>
        <taxon>Bacilli</taxon>
        <taxon>Bacillales</taxon>
        <taxon>Alicyclobacillaceae</taxon>
        <taxon>Alicyclobacillus</taxon>
    </lineage>
</organism>
<dbReference type="SUPFAM" id="SSF103473">
    <property type="entry name" value="MFS general substrate transporter"/>
    <property type="match status" value="1"/>
</dbReference>
<feature type="transmembrane region" description="Helical" evidence="6">
    <location>
        <begin position="119"/>
        <end position="136"/>
    </location>
</feature>
<feature type="transmembrane region" description="Helical" evidence="6">
    <location>
        <begin position="206"/>
        <end position="226"/>
    </location>
</feature>
<feature type="transmembrane region" description="Helical" evidence="6">
    <location>
        <begin position="85"/>
        <end position="107"/>
    </location>
</feature>
<accession>A0A4R8LKX6</accession>
<dbReference type="InterPro" id="IPR036259">
    <property type="entry name" value="MFS_trans_sf"/>
</dbReference>
<protein>
    <submittedName>
        <fullName evidence="8">Putative MFS family arabinose efflux permease</fullName>
    </submittedName>
</protein>
<feature type="transmembrane region" description="Helical" evidence="6">
    <location>
        <begin position="286"/>
        <end position="307"/>
    </location>
</feature>
<feature type="transmembrane region" description="Helical" evidence="6">
    <location>
        <begin position="259"/>
        <end position="280"/>
    </location>
</feature>
<evidence type="ECO:0000259" key="7">
    <source>
        <dbReference type="PROSITE" id="PS50850"/>
    </source>
</evidence>
<evidence type="ECO:0000256" key="4">
    <source>
        <dbReference type="ARBA" id="ARBA00022989"/>
    </source>
</evidence>
<keyword evidence="5 6" id="KW-0472">Membrane</keyword>
<feature type="domain" description="Major facilitator superfamily (MFS) profile" evidence="7">
    <location>
        <begin position="53"/>
        <end position="432"/>
    </location>
</feature>
<name>A0A4R8LKX6_9BACL</name>
<dbReference type="Gene3D" id="1.20.1250.20">
    <property type="entry name" value="MFS general substrate transporter like domains"/>
    <property type="match status" value="1"/>
</dbReference>
<dbReference type="InterPro" id="IPR020846">
    <property type="entry name" value="MFS_dom"/>
</dbReference>
<dbReference type="GO" id="GO:0022857">
    <property type="term" value="F:transmembrane transporter activity"/>
    <property type="evidence" value="ECO:0007669"/>
    <property type="project" value="InterPro"/>
</dbReference>
<keyword evidence="4 6" id="KW-1133">Transmembrane helix</keyword>
<feature type="transmembrane region" description="Helical" evidence="6">
    <location>
        <begin position="342"/>
        <end position="359"/>
    </location>
</feature>
<feature type="transmembrane region" description="Helical" evidence="6">
    <location>
        <begin position="176"/>
        <end position="194"/>
    </location>
</feature>
<evidence type="ECO:0000313" key="8">
    <source>
        <dbReference type="EMBL" id="TDY43063.1"/>
    </source>
</evidence>
<dbReference type="AlphaFoldDB" id="A0A4R8LKX6"/>
<keyword evidence="9" id="KW-1185">Reference proteome</keyword>
<evidence type="ECO:0000256" key="6">
    <source>
        <dbReference type="SAM" id="Phobius"/>
    </source>
</evidence>
<reference evidence="8 9" key="1">
    <citation type="submission" date="2019-03" db="EMBL/GenBank/DDBJ databases">
        <title>Genomic Encyclopedia of Type Strains, Phase IV (KMG-IV): sequencing the most valuable type-strain genomes for metagenomic binning, comparative biology and taxonomic classification.</title>
        <authorList>
            <person name="Goeker M."/>
        </authorList>
    </citation>
    <scope>NUCLEOTIDE SEQUENCE [LARGE SCALE GENOMIC DNA]</scope>
    <source>
        <strain evidence="8 9">DSM 17974</strain>
    </source>
</reference>
<dbReference type="EMBL" id="SORF01000012">
    <property type="protein sequence ID" value="TDY43063.1"/>
    <property type="molecule type" value="Genomic_DNA"/>
</dbReference>
<evidence type="ECO:0000256" key="2">
    <source>
        <dbReference type="ARBA" id="ARBA00022448"/>
    </source>
</evidence>
<dbReference type="CDD" id="cd17324">
    <property type="entry name" value="MFS_NepI_like"/>
    <property type="match status" value="1"/>
</dbReference>
<sequence length="443" mass="47461">MGWADAHIFFESIRFPCMMKSVVNIEVYELEGSRLMQPESTAALSKPVLSKRLILVMSIAAGLAVANLYYGQPLLNDMRMSFHTASWRVGVAATLTQVGYACGLFLFVPLGDSHERRRLIVRMSIAAACALVFLAATQNIGWLYTASLAVGVTTVVPQMIVPFAAHLAAPAERGKVVGTVMSGLLIGILLARTLSGFVGSQLGWRAMYFIAAAIMILLAIILQWLLPALPSEAETPYGQLLRSLFTLIRQLPDLRDASLLGAMSFAAFSVFWTVLSLYLAGPPFHLGADVAGLLGLAGVAGAMIAPAAGSITSRIPAPYASRLATCVTLLSFLILWLFRQHLIGLIVGAVVMDLGVQATQVSNQARIYGLSEAARSRLNTVYMVTYFLGGALGSFVGSFVFDRWHWAGVCAAASILLLIGILGFLAVAPKSLMPSQNRHNAIN</sequence>
<dbReference type="Pfam" id="PF07690">
    <property type="entry name" value="MFS_1"/>
    <property type="match status" value="1"/>
</dbReference>
<dbReference type="GO" id="GO:0005886">
    <property type="term" value="C:plasma membrane"/>
    <property type="evidence" value="ECO:0007669"/>
    <property type="project" value="UniProtKB-SubCell"/>
</dbReference>
<keyword evidence="3 6" id="KW-0812">Transmembrane</keyword>
<keyword evidence="2" id="KW-0813">Transport</keyword>
<evidence type="ECO:0000256" key="5">
    <source>
        <dbReference type="ARBA" id="ARBA00023136"/>
    </source>
</evidence>